<comment type="similarity">
    <text evidence="1">Belongs to the GMC oxidoreductase family.</text>
</comment>
<feature type="domain" description="Glucose-methanol-choline oxidoreductase C-terminal" evidence="5">
    <location>
        <begin position="269"/>
        <end position="406"/>
    </location>
</feature>
<dbReference type="Pfam" id="PF05199">
    <property type="entry name" value="GMC_oxred_C"/>
    <property type="match status" value="1"/>
</dbReference>
<dbReference type="PIRSF" id="PIRSF000137">
    <property type="entry name" value="Alcohol_oxidase"/>
    <property type="match status" value="1"/>
</dbReference>
<dbReference type="GO" id="GO:0016614">
    <property type="term" value="F:oxidoreductase activity, acting on CH-OH group of donors"/>
    <property type="evidence" value="ECO:0007669"/>
    <property type="project" value="InterPro"/>
</dbReference>
<reference evidence="6" key="1">
    <citation type="submission" date="2022-11" db="EMBL/GenBank/DDBJ databases">
        <title>Chromosomal genome sequence assembly and mating type (MAT) locus characterization of the leprose asexual lichenized fungus Lepraria neglecta (Nyl.) Erichsen.</title>
        <authorList>
            <person name="Allen J.L."/>
            <person name="Pfeffer B."/>
        </authorList>
    </citation>
    <scope>NUCLEOTIDE SEQUENCE</scope>
    <source>
        <strain evidence="6">Allen 5258</strain>
    </source>
</reference>
<evidence type="ECO:0000313" key="7">
    <source>
        <dbReference type="Proteomes" id="UP001276659"/>
    </source>
</evidence>
<dbReference type="InterPro" id="IPR036188">
    <property type="entry name" value="FAD/NAD-bd_sf"/>
</dbReference>
<sequence length="418" mass="45401">MQAMGIDHVSDTDKPASPDGPIQVSFPSLAQKNPMAKAWNEVFRDMGYKTTADLFPTQSAGNRCYTAAINPQTKKRMSADSQYGEPASKRPNLTIITEATVLKILFSGSSPAKTVAKGVEVSIDGETYSITANKEVILSAGAFHSAKVLELSGVGEPNRLRNLDIPLVIENANVGENLQNHVMCMRTFELDQGVKVGDGIQSLACLPLQDRAQQKETFDNAPPVTRNEKDFYDVVRAIFDSPDEASCSMFMTFIGLPNFASLGVMQSMPFSRGSSHIVSSNPDDKPRIDPRFFSNPLDLEIMAYHLLTLEKLPSTGPLSAFFKKDGQCIPPNTAVTDLESARKYLRENAVTTYHSCGTAAMLPREKGGVVDQDLVVYGTRNLRVVDASIFPVIPQANPMSTVYAVAERAADLIKGVGA</sequence>
<evidence type="ECO:0000256" key="1">
    <source>
        <dbReference type="ARBA" id="ARBA00010790"/>
    </source>
</evidence>
<evidence type="ECO:0000259" key="4">
    <source>
        <dbReference type="Pfam" id="PF00732"/>
    </source>
</evidence>
<dbReference type="InterPro" id="IPR000172">
    <property type="entry name" value="GMC_OxRdtase_N"/>
</dbReference>
<keyword evidence="2" id="KW-0285">Flavoprotein</keyword>
<dbReference type="SUPFAM" id="SSF51905">
    <property type="entry name" value="FAD/NAD(P)-binding domain"/>
    <property type="match status" value="1"/>
</dbReference>
<proteinExistence type="inferred from homology"/>
<dbReference type="InterPro" id="IPR007867">
    <property type="entry name" value="GMC_OxRtase_C"/>
</dbReference>
<evidence type="ECO:0000259" key="5">
    <source>
        <dbReference type="Pfam" id="PF05199"/>
    </source>
</evidence>
<evidence type="ECO:0008006" key="8">
    <source>
        <dbReference type="Google" id="ProtNLM"/>
    </source>
</evidence>
<organism evidence="6 7">
    <name type="scientific">Lepraria neglecta</name>
    <dbReference type="NCBI Taxonomy" id="209136"/>
    <lineage>
        <taxon>Eukaryota</taxon>
        <taxon>Fungi</taxon>
        <taxon>Dikarya</taxon>
        <taxon>Ascomycota</taxon>
        <taxon>Pezizomycotina</taxon>
        <taxon>Lecanoromycetes</taxon>
        <taxon>OSLEUM clade</taxon>
        <taxon>Lecanoromycetidae</taxon>
        <taxon>Lecanorales</taxon>
        <taxon>Lecanorineae</taxon>
        <taxon>Stereocaulaceae</taxon>
        <taxon>Lepraria</taxon>
    </lineage>
</organism>
<dbReference type="EMBL" id="JASNWA010000003">
    <property type="protein sequence ID" value="KAK3179102.1"/>
    <property type="molecule type" value="Genomic_DNA"/>
</dbReference>
<dbReference type="SUPFAM" id="SSF54373">
    <property type="entry name" value="FAD-linked reductases, C-terminal domain"/>
    <property type="match status" value="1"/>
</dbReference>
<dbReference type="Pfam" id="PF00732">
    <property type="entry name" value="GMC_oxred_N"/>
    <property type="match status" value="1"/>
</dbReference>
<keyword evidence="2" id="KW-0274">FAD</keyword>
<keyword evidence="7" id="KW-1185">Reference proteome</keyword>
<comment type="cofactor">
    <cofactor evidence="2">
        <name>FAD</name>
        <dbReference type="ChEBI" id="CHEBI:57692"/>
    </cofactor>
</comment>
<dbReference type="PANTHER" id="PTHR11552">
    <property type="entry name" value="GLUCOSE-METHANOL-CHOLINE GMC OXIDOREDUCTASE"/>
    <property type="match status" value="1"/>
</dbReference>
<gene>
    <name evidence="6" type="ORF">OEA41_001241</name>
</gene>
<dbReference type="PANTHER" id="PTHR11552:SF210">
    <property type="entry name" value="GLUCOSE-METHANOL-CHOLINE OXIDOREDUCTASE N-TERMINAL DOMAIN-CONTAINING PROTEIN-RELATED"/>
    <property type="match status" value="1"/>
</dbReference>
<dbReference type="Gene3D" id="3.50.50.60">
    <property type="entry name" value="FAD/NAD(P)-binding domain"/>
    <property type="match status" value="2"/>
</dbReference>
<feature type="binding site" evidence="2">
    <location>
        <position position="101"/>
    </location>
    <ligand>
        <name>FAD</name>
        <dbReference type="ChEBI" id="CHEBI:57692"/>
    </ligand>
</feature>
<feature type="domain" description="Glucose-methanol-choline oxidoreductase N-terminal" evidence="4">
    <location>
        <begin position="20"/>
        <end position="182"/>
    </location>
</feature>
<feature type="region of interest" description="Disordered" evidence="3">
    <location>
        <begin position="1"/>
        <end position="20"/>
    </location>
</feature>
<dbReference type="AlphaFoldDB" id="A0AAD9ZJL6"/>
<comment type="caution">
    <text evidence="6">The sequence shown here is derived from an EMBL/GenBank/DDBJ whole genome shotgun (WGS) entry which is preliminary data.</text>
</comment>
<evidence type="ECO:0000313" key="6">
    <source>
        <dbReference type="EMBL" id="KAK3179102.1"/>
    </source>
</evidence>
<evidence type="ECO:0000256" key="3">
    <source>
        <dbReference type="SAM" id="MobiDB-lite"/>
    </source>
</evidence>
<dbReference type="Proteomes" id="UP001276659">
    <property type="component" value="Unassembled WGS sequence"/>
</dbReference>
<name>A0AAD9ZJL6_9LECA</name>
<protein>
    <recommendedName>
        <fullName evidence="8">Glucose-methanol-choline oxidoreductase N-terminal domain-containing protein</fullName>
    </recommendedName>
</protein>
<evidence type="ECO:0000256" key="2">
    <source>
        <dbReference type="PIRSR" id="PIRSR000137-2"/>
    </source>
</evidence>
<dbReference type="InterPro" id="IPR012132">
    <property type="entry name" value="GMC_OxRdtase"/>
</dbReference>
<dbReference type="GO" id="GO:0050660">
    <property type="term" value="F:flavin adenine dinucleotide binding"/>
    <property type="evidence" value="ECO:0007669"/>
    <property type="project" value="InterPro"/>
</dbReference>
<accession>A0AAD9ZJL6</accession>